<keyword evidence="1" id="KW-0732">Signal</keyword>
<reference evidence="2" key="1">
    <citation type="journal article" date="2020" name="Stud. Mycol.">
        <title>101 Dothideomycetes genomes: a test case for predicting lifestyles and emergence of pathogens.</title>
        <authorList>
            <person name="Haridas S."/>
            <person name="Albert R."/>
            <person name="Binder M."/>
            <person name="Bloem J."/>
            <person name="Labutti K."/>
            <person name="Salamov A."/>
            <person name="Andreopoulos B."/>
            <person name="Baker S."/>
            <person name="Barry K."/>
            <person name="Bills G."/>
            <person name="Bluhm B."/>
            <person name="Cannon C."/>
            <person name="Castanera R."/>
            <person name="Culley D."/>
            <person name="Daum C."/>
            <person name="Ezra D."/>
            <person name="Gonzalez J."/>
            <person name="Henrissat B."/>
            <person name="Kuo A."/>
            <person name="Liang C."/>
            <person name="Lipzen A."/>
            <person name="Lutzoni F."/>
            <person name="Magnuson J."/>
            <person name="Mondo S."/>
            <person name="Nolan M."/>
            <person name="Ohm R."/>
            <person name="Pangilinan J."/>
            <person name="Park H.-J."/>
            <person name="Ramirez L."/>
            <person name="Alfaro M."/>
            <person name="Sun H."/>
            <person name="Tritt A."/>
            <person name="Yoshinaga Y."/>
            <person name="Zwiers L.-H."/>
            <person name="Turgeon B."/>
            <person name="Goodwin S."/>
            <person name="Spatafora J."/>
            <person name="Crous P."/>
            <person name="Grigoriev I."/>
        </authorList>
    </citation>
    <scope>NUCLEOTIDE SEQUENCE</scope>
    <source>
        <strain evidence="2">CBS 122368</strain>
    </source>
</reference>
<keyword evidence="3" id="KW-1185">Reference proteome</keyword>
<proteinExistence type="predicted"/>
<dbReference type="GeneID" id="54575005"/>
<name>A0A6A6IHX6_9PLEO</name>
<evidence type="ECO:0000313" key="2">
    <source>
        <dbReference type="EMBL" id="KAF2249966.1"/>
    </source>
</evidence>
<accession>A0A6A6IHX6</accession>
<organism evidence="2 3">
    <name type="scientific">Trematosphaeria pertusa</name>
    <dbReference type="NCBI Taxonomy" id="390896"/>
    <lineage>
        <taxon>Eukaryota</taxon>
        <taxon>Fungi</taxon>
        <taxon>Dikarya</taxon>
        <taxon>Ascomycota</taxon>
        <taxon>Pezizomycotina</taxon>
        <taxon>Dothideomycetes</taxon>
        <taxon>Pleosporomycetidae</taxon>
        <taxon>Pleosporales</taxon>
        <taxon>Massarineae</taxon>
        <taxon>Trematosphaeriaceae</taxon>
        <taxon>Trematosphaeria</taxon>
    </lineage>
</organism>
<evidence type="ECO:0000313" key="3">
    <source>
        <dbReference type="Proteomes" id="UP000800094"/>
    </source>
</evidence>
<dbReference type="EMBL" id="ML987194">
    <property type="protein sequence ID" value="KAF2249966.1"/>
    <property type="molecule type" value="Genomic_DNA"/>
</dbReference>
<dbReference type="OrthoDB" id="4980944at2759"/>
<protein>
    <submittedName>
        <fullName evidence="2">Uncharacterized protein</fullName>
    </submittedName>
</protein>
<gene>
    <name evidence="2" type="ORF">BU26DRAFT_293097</name>
</gene>
<sequence length="408" mass="42809">MNFYSSTLLILFAAISSVHGQDTVQLVTGCEDSDLTQANWQANDIDATISGTPGFGQGVANFPKAFIQNANSRVPFECADFAVFGQCGPVPDFFVVDGPGGDCNAFANSNPHIGFIANAWINIFNNLRNMNFAVVSAVGDISGSPFIEDIVNDATAEPLPIKRSVLITLAKLSLIFVPVPGAQAGAALNGFRTTVPLFKKLAGQALNQANPADLEQNIENQPAILRSLLGSIVPWVQNNMKAQNDDVFVTNHATGDTAIGDLLLGGNHMNTPPSEAEYRGFMNDNIKLYLLAQLWGNIGMNLVFADGEGLATCSGSGVVHSRGCARFRLPVIEGIKPTAAVGDAPRSLTAGIGRLGVSGVDAEGVINNILDCDEAGSSFENVDFEGFITSGGTGSLPACLFGIPVSRS</sequence>
<dbReference type="RefSeq" id="XP_033684970.1">
    <property type="nucleotide sequence ID" value="XM_033821675.1"/>
</dbReference>
<feature type="signal peptide" evidence="1">
    <location>
        <begin position="1"/>
        <end position="20"/>
    </location>
</feature>
<dbReference type="AlphaFoldDB" id="A0A6A6IHX6"/>
<feature type="chain" id="PRO_5025632508" evidence="1">
    <location>
        <begin position="21"/>
        <end position="408"/>
    </location>
</feature>
<evidence type="ECO:0000256" key="1">
    <source>
        <dbReference type="SAM" id="SignalP"/>
    </source>
</evidence>
<dbReference type="Proteomes" id="UP000800094">
    <property type="component" value="Unassembled WGS sequence"/>
</dbReference>